<dbReference type="InterPro" id="IPR025972">
    <property type="entry name" value="BetaGal_dom3"/>
</dbReference>
<evidence type="ECO:0000256" key="1">
    <source>
        <dbReference type="ARBA" id="ARBA00001412"/>
    </source>
</evidence>
<evidence type="ECO:0000313" key="13">
    <source>
        <dbReference type="Proteomes" id="UP000283269"/>
    </source>
</evidence>
<proteinExistence type="inferred from homology"/>
<dbReference type="SUPFAM" id="SSF49785">
    <property type="entry name" value="Galactose-binding domain-like"/>
    <property type="match status" value="2"/>
</dbReference>
<dbReference type="Pfam" id="PF01301">
    <property type="entry name" value="Glyco_hydro_35"/>
    <property type="match status" value="1"/>
</dbReference>
<dbReference type="InterPro" id="IPR008979">
    <property type="entry name" value="Galactose-bd-like_sf"/>
</dbReference>
<feature type="region of interest" description="Disordered" evidence="9">
    <location>
        <begin position="1"/>
        <end position="35"/>
    </location>
</feature>
<dbReference type="SUPFAM" id="SSF51445">
    <property type="entry name" value="(Trans)glycosidases"/>
    <property type="match status" value="1"/>
</dbReference>
<evidence type="ECO:0000256" key="6">
    <source>
        <dbReference type="ARBA" id="ARBA00023180"/>
    </source>
</evidence>
<dbReference type="PANTHER" id="PTHR23421">
    <property type="entry name" value="BETA-GALACTOSIDASE RELATED"/>
    <property type="match status" value="1"/>
</dbReference>
<dbReference type="Gene3D" id="2.60.120.260">
    <property type="entry name" value="Galactose-binding domain-like"/>
    <property type="match status" value="2"/>
</dbReference>
<protein>
    <recommendedName>
        <fullName evidence="3">beta-galactosidase</fullName>
        <ecNumber evidence="3">3.2.1.23</ecNumber>
    </recommendedName>
</protein>
<dbReference type="EC" id="3.2.1.23" evidence="3"/>
<dbReference type="InParanoid" id="A0A409XU59"/>
<evidence type="ECO:0000256" key="4">
    <source>
        <dbReference type="ARBA" id="ARBA00022729"/>
    </source>
</evidence>
<dbReference type="SUPFAM" id="SSF51011">
    <property type="entry name" value="Glycosyl hydrolase domain"/>
    <property type="match status" value="1"/>
</dbReference>
<sequence>MFSFFTMSASHETSSTTPRTSLGPKFSSDTKTRYSLTSNEHKPVFQKEGLNRATNYSTLNSWTSLMTGFESPAEHDHAKRRRGRFFALTCLVSIALVLATSHVYPVNSINLGSLPQFVSRSPSLKSASLSTADIIPSDSPAEQLNAFARTPDVQFDNFSLILKGQRVFLHSGEFHTFRLPVPSLWPDILEKAKAAGMNALSVYTHMGLINPAPGVVDFGGFRALQPLYDAAKAAGIWIVLRPGPVSKLNSIATLTNCLQYINAETTAGGIAHWATSEVAGPLRTNATDWQAAWQDYIKGIIKVTAPNQINNGGPVIGVCCSLTYLQTNFCTDNEYSQSPISHAEYFSQLEDVYHDSDIVVPLTYNDPGQGRNFINGTGAVDLYGSTHLKHEFQGGSFDAWGPTAPGYAGCRILTGPDFQSVFNRQLWASNAKLISYYMLYGGTSWGAIPFHGVYTSYDYGATFTESRELTTKADELKRQALFLRSSREFYKTNWVADASTGLQASTNSAAFITLLKNPETGASFYIARQADSTSTATTTFKLNATVSGEPLQIPVVVPAITLGGRESKVIVTDYSFGASSKLAFSTAEIFYASTIDGRDVLFLYGNSTQDHEAALQLTGKPNNLHQTPASLVQFTNSTSLSQSTTIVSFLHGIEGLVTVWDSDTQLILFADSDTAATFWSPVIAGAKNDPLRNYWGIGTNESILVGGPYLVREATITGSKLALRGDLKTDVRLSIIAPKSIRSITWNGENVSGDVAAASSLTFSGGFVGQLKLSKSFSGVSIPKLTNWKFKDSLPEVQKSFNDNSWTIANHTTTNIPLKPYYGDGRILYGCDYGFCENTVLWRGHFIATGNEKSVNLSINGGEAFAASVWANNVFLGTSFGNSSNNRRILEETDDKFTFPAGALVPGKDNVITVVQDNMGLNETSGSNTDSSKGPRGIRGFALDGNKFGEWKVQGKIGGYKNFPDKVRGVMNEGGLFGERQGWHLPGFSTKGWASRDLSQGLPSDAAGVGFFISTVKLNIPKGLDVMLSFTFEEPLGQPYRAFLFVNGWMMGKRVANLGPQAKFPVHEGILDYQGENTVAVALWAMESNVTISPNLQLTLDAVYDGGVDVVTDNPKWSAAGRT</sequence>
<dbReference type="AlphaFoldDB" id="A0A409XU59"/>
<keyword evidence="10" id="KW-0472">Membrane</keyword>
<dbReference type="Gene3D" id="2.102.20.10">
    <property type="entry name" value="Beta-galactosidase, domain 2"/>
    <property type="match status" value="1"/>
</dbReference>
<feature type="transmembrane region" description="Helical" evidence="10">
    <location>
        <begin position="85"/>
        <end position="104"/>
    </location>
</feature>
<evidence type="ECO:0000256" key="7">
    <source>
        <dbReference type="ARBA" id="ARBA00023295"/>
    </source>
</evidence>
<comment type="catalytic activity">
    <reaction evidence="1">
        <text>Hydrolysis of terminal non-reducing beta-D-galactose residues in beta-D-galactosides.</text>
        <dbReference type="EC" id="3.2.1.23"/>
    </reaction>
</comment>
<keyword evidence="6" id="KW-0325">Glycoprotein</keyword>
<dbReference type="InterPro" id="IPR036833">
    <property type="entry name" value="BetaGal_dom3_sf"/>
</dbReference>
<evidence type="ECO:0000256" key="10">
    <source>
        <dbReference type="SAM" id="Phobius"/>
    </source>
</evidence>
<evidence type="ECO:0000259" key="11">
    <source>
        <dbReference type="SMART" id="SM01029"/>
    </source>
</evidence>
<evidence type="ECO:0000256" key="8">
    <source>
        <dbReference type="RuleBase" id="RU003679"/>
    </source>
</evidence>
<dbReference type="InterPro" id="IPR037110">
    <property type="entry name" value="Betagal_dom2_sf"/>
</dbReference>
<dbReference type="Pfam" id="PF13364">
    <property type="entry name" value="BetaGal_ABD2"/>
    <property type="match status" value="2"/>
</dbReference>
<keyword evidence="10" id="KW-0812">Transmembrane</keyword>
<dbReference type="EMBL" id="NHYD01000372">
    <property type="protein sequence ID" value="PPQ94345.1"/>
    <property type="molecule type" value="Genomic_DNA"/>
</dbReference>
<dbReference type="InterPro" id="IPR031330">
    <property type="entry name" value="Gly_Hdrlase_35_cat"/>
</dbReference>
<dbReference type="Pfam" id="PF10435">
    <property type="entry name" value="BetaGal_dom2"/>
    <property type="match status" value="1"/>
</dbReference>
<dbReference type="GO" id="GO:0004565">
    <property type="term" value="F:beta-galactosidase activity"/>
    <property type="evidence" value="ECO:0007669"/>
    <property type="project" value="UniProtKB-EC"/>
</dbReference>
<comment type="caution">
    <text evidence="12">The sequence shown here is derived from an EMBL/GenBank/DDBJ whole genome shotgun (WGS) entry which is preliminary data.</text>
</comment>
<evidence type="ECO:0000256" key="3">
    <source>
        <dbReference type="ARBA" id="ARBA00012756"/>
    </source>
</evidence>
<dbReference type="OrthoDB" id="1657402at2759"/>
<keyword evidence="10" id="KW-1133">Transmembrane helix</keyword>
<evidence type="ECO:0000256" key="2">
    <source>
        <dbReference type="ARBA" id="ARBA00009809"/>
    </source>
</evidence>
<keyword evidence="7" id="KW-0326">Glycosidase</keyword>
<dbReference type="InterPro" id="IPR017853">
    <property type="entry name" value="GH"/>
</dbReference>
<dbReference type="Proteomes" id="UP000283269">
    <property type="component" value="Unassembled WGS sequence"/>
</dbReference>
<dbReference type="GO" id="GO:0005975">
    <property type="term" value="P:carbohydrate metabolic process"/>
    <property type="evidence" value="ECO:0007669"/>
    <property type="project" value="InterPro"/>
</dbReference>
<dbReference type="Gene3D" id="3.20.20.80">
    <property type="entry name" value="Glycosidases"/>
    <property type="match status" value="1"/>
</dbReference>
<keyword evidence="13" id="KW-1185">Reference proteome</keyword>
<evidence type="ECO:0000313" key="12">
    <source>
        <dbReference type="EMBL" id="PPQ94345.1"/>
    </source>
</evidence>
<name>A0A409XU59_PSICY</name>
<dbReference type="Pfam" id="PF13363">
    <property type="entry name" value="BetaGal_dom3"/>
    <property type="match status" value="1"/>
</dbReference>
<keyword evidence="5" id="KW-0378">Hydrolase</keyword>
<dbReference type="SMART" id="SM01029">
    <property type="entry name" value="BetaGal_dom2"/>
    <property type="match status" value="1"/>
</dbReference>
<evidence type="ECO:0000256" key="9">
    <source>
        <dbReference type="SAM" id="MobiDB-lite"/>
    </source>
</evidence>
<accession>A0A409XU59</accession>
<comment type="similarity">
    <text evidence="2 8">Belongs to the glycosyl hydrolase 35 family.</text>
</comment>
<dbReference type="Gene3D" id="2.60.390.10">
    <property type="entry name" value="Beta-galactosidase, domain 3"/>
    <property type="match status" value="1"/>
</dbReference>
<organism evidence="12 13">
    <name type="scientific">Psilocybe cyanescens</name>
    <dbReference type="NCBI Taxonomy" id="93625"/>
    <lineage>
        <taxon>Eukaryota</taxon>
        <taxon>Fungi</taxon>
        <taxon>Dikarya</taxon>
        <taxon>Basidiomycota</taxon>
        <taxon>Agaricomycotina</taxon>
        <taxon>Agaricomycetes</taxon>
        <taxon>Agaricomycetidae</taxon>
        <taxon>Agaricales</taxon>
        <taxon>Agaricineae</taxon>
        <taxon>Strophariaceae</taxon>
        <taxon>Psilocybe</taxon>
    </lineage>
</organism>
<evidence type="ECO:0000256" key="5">
    <source>
        <dbReference type="ARBA" id="ARBA00022801"/>
    </source>
</evidence>
<dbReference type="PRINTS" id="PR00742">
    <property type="entry name" value="GLHYDRLASE35"/>
</dbReference>
<feature type="compositionally biased region" description="Polar residues" evidence="9">
    <location>
        <begin position="1"/>
        <end position="20"/>
    </location>
</feature>
<gene>
    <name evidence="12" type="ORF">CVT25_000401</name>
</gene>
<dbReference type="SUPFAM" id="SSF117100">
    <property type="entry name" value="Beta-galactosidase LacA, domain 3"/>
    <property type="match status" value="1"/>
</dbReference>
<dbReference type="InterPro" id="IPR025300">
    <property type="entry name" value="BetaGal_jelly_roll_dom"/>
</dbReference>
<dbReference type="InterPro" id="IPR018954">
    <property type="entry name" value="Betagal_dom2"/>
</dbReference>
<dbReference type="InterPro" id="IPR001944">
    <property type="entry name" value="Glycoside_Hdrlase_35"/>
</dbReference>
<feature type="domain" description="Beta-galactosidase" evidence="11">
    <location>
        <begin position="492"/>
        <end position="678"/>
    </location>
</feature>
<reference evidence="12 13" key="1">
    <citation type="journal article" date="2018" name="Evol. Lett.">
        <title>Horizontal gene cluster transfer increased hallucinogenic mushroom diversity.</title>
        <authorList>
            <person name="Reynolds H.T."/>
            <person name="Vijayakumar V."/>
            <person name="Gluck-Thaler E."/>
            <person name="Korotkin H.B."/>
            <person name="Matheny P.B."/>
            <person name="Slot J.C."/>
        </authorList>
    </citation>
    <scope>NUCLEOTIDE SEQUENCE [LARGE SCALE GENOMIC DNA]</scope>
    <source>
        <strain evidence="12 13">2631</strain>
    </source>
</reference>
<dbReference type="STRING" id="93625.A0A409XU59"/>
<keyword evidence="4" id="KW-0732">Signal</keyword>